<feature type="region of interest" description="Disordered" evidence="1">
    <location>
        <begin position="1"/>
        <end position="31"/>
    </location>
</feature>
<feature type="region of interest" description="Disordered" evidence="1">
    <location>
        <begin position="194"/>
        <end position="262"/>
    </location>
</feature>
<dbReference type="PANTHER" id="PTHR31373:SF27">
    <property type="entry name" value="TROVE DOMAIN-CONTAINING PROTEIN"/>
    <property type="match status" value="1"/>
</dbReference>
<protein>
    <recommendedName>
        <fullName evidence="2">DUF2828 domain-containing protein</fullName>
    </recommendedName>
</protein>
<evidence type="ECO:0000256" key="1">
    <source>
        <dbReference type="SAM" id="MobiDB-lite"/>
    </source>
</evidence>
<gene>
    <name evidence="3" type="ORF">LTRI10_LOCUS50462</name>
</gene>
<keyword evidence="4" id="KW-1185">Reference proteome</keyword>
<dbReference type="Proteomes" id="UP001497516">
    <property type="component" value="Chromosome 9"/>
</dbReference>
<evidence type="ECO:0000313" key="3">
    <source>
        <dbReference type="EMBL" id="CAL1411086.1"/>
    </source>
</evidence>
<dbReference type="PANTHER" id="PTHR31373">
    <property type="entry name" value="OS06G0652100 PROTEIN"/>
    <property type="match status" value="1"/>
</dbReference>
<evidence type="ECO:0000313" key="4">
    <source>
        <dbReference type="Proteomes" id="UP001497516"/>
    </source>
</evidence>
<reference evidence="3 4" key="1">
    <citation type="submission" date="2024-04" db="EMBL/GenBank/DDBJ databases">
        <authorList>
            <person name="Fracassetti M."/>
        </authorList>
    </citation>
    <scope>NUCLEOTIDE SEQUENCE [LARGE SCALE GENOMIC DNA]</scope>
</reference>
<dbReference type="InterPro" id="IPR011205">
    <property type="entry name" value="UCP015417_vWA"/>
</dbReference>
<evidence type="ECO:0000259" key="2">
    <source>
        <dbReference type="Pfam" id="PF11443"/>
    </source>
</evidence>
<feature type="compositionally biased region" description="Acidic residues" evidence="1">
    <location>
        <begin position="200"/>
        <end position="218"/>
    </location>
</feature>
<dbReference type="PIRSF" id="PIRSF015417">
    <property type="entry name" value="T31B5_30_vWA"/>
    <property type="match status" value="1"/>
</dbReference>
<name>A0AAV2GK32_9ROSI</name>
<organism evidence="3 4">
    <name type="scientific">Linum trigynum</name>
    <dbReference type="NCBI Taxonomy" id="586398"/>
    <lineage>
        <taxon>Eukaryota</taxon>
        <taxon>Viridiplantae</taxon>
        <taxon>Streptophyta</taxon>
        <taxon>Embryophyta</taxon>
        <taxon>Tracheophyta</taxon>
        <taxon>Spermatophyta</taxon>
        <taxon>Magnoliopsida</taxon>
        <taxon>eudicotyledons</taxon>
        <taxon>Gunneridae</taxon>
        <taxon>Pentapetalae</taxon>
        <taxon>rosids</taxon>
        <taxon>fabids</taxon>
        <taxon>Malpighiales</taxon>
        <taxon>Linaceae</taxon>
        <taxon>Linum</taxon>
    </lineage>
</organism>
<dbReference type="EMBL" id="OZ034822">
    <property type="protein sequence ID" value="CAL1411086.1"/>
    <property type="molecule type" value="Genomic_DNA"/>
</dbReference>
<dbReference type="Pfam" id="PF11443">
    <property type="entry name" value="DUF2828"/>
    <property type="match status" value="1"/>
</dbReference>
<accession>A0AAV2GK32</accession>
<feature type="domain" description="DUF2828" evidence="2">
    <location>
        <begin position="58"/>
        <end position="236"/>
    </location>
</feature>
<dbReference type="AlphaFoldDB" id="A0AAV2GK32"/>
<feature type="compositionally biased region" description="Basic and acidic residues" evidence="1">
    <location>
        <begin position="242"/>
        <end position="262"/>
    </location>
</feature>
<feature type="compositionally biased region" description="Polar residues" evidence="1">
    <location>
        <begin position="22"/>
        <end position="31"/>
    </location>
</feature>
<dbReference type="InterPro" id="IPR058580">
    <property type="entry name" value="DUF2828"/>
</dbReference>
<proteinExistence type="predicted"/>
<sequence>MTTSTKILGPPSVAGAALSGDKPQTTVTIPSPQTSIEPLIVKSQTLGLTDDQPMGLSEQGSDTYLSFGNPCLDFFFHIVPSTPADKLADQLNLAWAQDPLTALNLICNLRGVRGTGKSDKERFYAAALWLYTHHPKTLSLNARALAEFGYFKDFVEILYRINEGLDVRKKANLERREERAARVMAKRMRRYAHIYRHDENEDEEDENSEAGEEPEDEEAGVRITQKAKNSKKSVEASATAKPIDKETARAMRKEREAAKAAK</sequence>